<dbReference type="OrthoDB" id="9775255at2"/>
<evidence type="ECO:0000313" key="3">
    <source>
        <dbReference type="Proteomes" id="UP000199708"/>
    </source>
</evidence>
<dbReference type="Proteomes" id="UP000199708">
    <property type="component" value="Unassembled WGS sequence"/>
</dbReference>
<gene>
    <name evidence="2" type="ORF">SAMN05421791_11118</name>
</gene>
<keyword evidence="3" id="KW-1185">Reference proteome</keyword>
<dbReference type="Gene3D" id="3.20.20.140">
    <property type="entry name" value="Metal-dependent hydrolases"/>
    <property type="match status" value="1"/>
</dbReference>
<dbReference type="InterPro" id="IPR003141">
    <property type="entry name" value="Pol/His_phosphatase_N"/>
</dbReference>
<evidence type="ECO:0000313" key="2">
    <source>
        <dbReference type="EMBL" id="SDG49228.1"/>
    </source>
</evidence>
<dbReference type="Pfam" id="PF02811">
    <property type="entry name" value="PHP"/>
    <property type="match status" value="1"/>
</dbReference>
<sequence>MLIDLHMHEKTFSPDSFMTIEQIVERAKLIGLDAVCITDHDSIGFTALVNQARQRLDFPIFVGVEYLTTEGDILAYGIDELPESGLSAQEFVNYVNQKGGACTAAHPYRNNNRGLGDQIYKVKGLHAVEVLNGNSTLEENKTAFSVAKEHDLQCVGGSDAHHFGQVGVYATYFPNKVSNIYELAIELKKGHCQPVMVKGHQIVETAFA</sequence>
<feature type="domain" description="Polymerase/histidinol phosphatase N-terminal" evidence="1">
    <location>
        <begin position="3"/>
        <end position="70"/>
    </location>
</feature>
<dbReference type="CDD" id="cd07432">
    <property type="entry name" value="PHP_HisPPase"/>
    <property type="match status" value="1"/>
</dbReference>
<reference evidence="2 3" key="1">
    <citation type="submission" date="2016-10" db="EMBL/GenBank/DDBJ databases">
        <authorList>
            <person name="de Groot N.N."/>
        </authorList>
    </citation>
    <scope>NUCLEOTIDE SEQUENCE [LARGE SCALE GENOMIC DNA]</scope>
    <source>
        <strain evidence="2 3">ATCC BAA-466</strain>
    </source>
</reference>
<dbReference type="AlphaFoldDB" id="A0A1G7UPF9"/>
<dbReference type="InterPro" id="IPR052018">
    <property type="entry name" value="PHP_domain"/>
</dbReference>
<dbReference type="PANTHER" id="PTHR42924">
    <property type="entry name" value="EXONUCLEASE"/>
    <property type="match status" value="1"/>
</dbReference>
<organism evidence="2 3">
    <name type="scientific">Facklamia miroungae</name>
    <dbReference type="NCBI Taxonomy" id="120956"/>
    <lineage>
        <taxon>Bacteria</taxon>
        <taxon>Bacillati</taxon>
        <taxon>Bacillota</taxon>
        <taxon>Bacilli</taxon>
        <taxon>Lactobacillales</taxon>
        <taxon>Aerococcaceae</taxon>
        <taxon>Facklamia</taxon>
    </lineage>
</organism>
<dbReference type="InterPro" id="IPR016195">
    <property type="entry name" value="Pol/histidinol_Pase-like"/>
</dbReference>
<dbReference type="RefSeq" id="WP_090290373.1">
    <property type="nucleotide sequence ID" value="NZ_FNCK01000011.1"/>
</dbReference>
<accession>A0A1G7UPF9</accession>
<dbReference type="GO" id="GO:0035312">
    <property type="term" value="F:5'-3' DNA exonuclease activity"/>
    <property type="evidence" value="ECO:0007669"/>
    <property type="project" value="TreeGrafter"/>
</dbReference>
<dbReference type="InterPro" id="IPR004013">
    <property type="entry name" value="PHP_dom"/>
</dbReference>
<evidence type="ECO:0000259" key="1">
    <source>
        <dbReference type="SMART" id="SM00481"/>
    </source>
</evidence>
<dbReference type="Pfam" id="PF13263">
    <property type="entry name" value="PHP_C"/>
    <property type="match status" value="1"/>
</dbReference>
<protein>
    <recommendedName>
        <fullName evidence="1">Polymerase/histidinol phosphatase N-terminal domain-containing protein</fullName>
    </recommendedName>
</protein>
<dbReference type="PANTHER" id="PTHR42924:SF3">
    <property type="entry name" value="POLYMERASE_HISTIDINOL PHOSPHATASE N-TERMINAL DOMAIN-CONTAINING PROTEIN"/>
    <property type="match status" value="1"/>
</dbReference>
<dbReference type="EMBL" id="FNCK01000011">
    <property type="protein sequence ID" value="SDG49228.1"/>
    <property type="molecule type" value="Genomic_DNA"/>
</dbReference>
<proteinExistence type="predicted"/>
<dbReference type="SMART" id="SM00481">
    <property type="entry name" value="POLIIIAc"/>
    <property type="match status" value="1"/>
</dbReference>
<name>A0A1G7UPF9_9LACT</name>
<dbReference type="GO" id="GO:0004534">
    <property type="term" value="F:5'-3' RNA exonuclease activity"/>
    <property type="evidence" value="ECO:0007669"/>
    <property type="project" value="TreeGrafter"/>
</dbReference>
<dbReference type="SUPFAM" id="SSF89550">
    <property type="entry name" value="PHP domain-like"/>
    <property type="match status" value="1"/>
</dbReference>
<dbReference type="STRING" id="120956.SAMN05421791_11118"/>